<dbReference type="PANTHER" id="PTHR10742">
    <property type="entry name" value="FLAVIN MONOAMINE OXIDASE"/>
    <property type="match status" value="1"/>
</dbReference>
<evidence type="ECO:0000256" key="9">
    <source>
        <dbReference type="SAM" id="SignalP"/>
    </source>
</evidence>
<comment type="similarity">
    <text evidence="3">Belongs to the tryptophan 2-monooxygenase family.</text>
</comment>
<dbReference type="Proteomes" id="UP001595840">
    <property type="component" value="Unassembled WGS sequence"/>
</dbReference>
<evidence type="ECO:0000313" key="12">
    <source>
        <dbReference type="Proteomes" id="UP001595840"/>
    </source>
</evidence>
<feature type="signal peptide" evidence="9">
    <location>
        <begin position="1"/>
        <end position="27"/>
    </location>
</feature>
<comment type="cofactor">
    <cofactor evidence="1">
        <name>FAD</name>
        <dbReference type="ChEBI" id="CHEBI:57692"/>
    </cofactor>
</comment>
<protein>
    <recommendedName>
        <fullName evidence="5">Tryptophan 2-monooxygenase</fullName>
        <ecNumber evidence="4">1.13.12.3</ecNumber>
    </recommendedName>
</protein>
<keyword evidence="9" id="KW-0732">Signal</keyword>
<dbReference type="RefSeq" id="WP_290263935.1">
    <property type="nucleotide sequence ID" value="NZ_JAUFQG010000006.1"/>
</dbReference>
<dbReference type="Gene3D" id="3.90.660.10">
    <property type="match status" value="1"/>
</dbReference>
<gene>
    <name evidence="11" type="ORF">ACFOX3_06070</name>
</gene>
<dbReference type="EMBL" id="JBHSCX010000004">
    <property type="protein sequence ID" value="MFC4361860.1"/>
    <property type="molecule type" value="Genomic_DNA"/>
</dbReference>
<evidence type="ECO:0000256" key="6">
    <source>
        <dbReference type="ARBA" id="ARBA00023002"/>
    </source>
</evidence>
<comment type="caution">
    <text evidence="11">The sequence shown here is derived from an EMBL/GenBank/DDBJ whole genome shotgun (WGS) entry which is preliminary data.</text>
</comment>
<evidence type="ECO:0000256" key="1">
    <source>
        <dbReference type="ARBA" id="ARBA00001974"/>
    </source>
</evidence>
<name>A0ABV8V3P1_9GAMM</name>
<evidence type="ECO:0000256" key="3">
    <source>
        <dbReference type="ARBA" id="ARBA00005833"/>
    </source>
</evidence>
<sequence>MEREFSRRQCLLLLAGAMGTASGVMHAARAFGVSPEVTPHAPIHLQPISGRAPHVLILGAGISGLVAAYELKRAGYRCTVLEASHRAGGRNLTLRHGDRIDELGSEQICQFDNQPNLYFNPGPARIPAEHTGVMHYCRELQVPLQFFCNYNRNCYAQDDKAFNGKPIRLGEFHASLRGFMAELMNKSLLSPGQLDAPFDEIDKERLRAFLHAYGELQEDGKYRGGERTGLSTSILELPKFKGPLDFKSLLASEYCFGAMHFAEIEDQGPAMMTPVGGMDRIVTHFLQHVGSDVSLGAIVNRIQLTDAGVRVTYRQNNQSHTINADVCLNCIPTHLVHAIENNFPADYAHALTLPERGKLVKIGLQARERFWEKDKIYGGISWTNQDITQIWYPEHGTFMAKGVLLGAYSWVPEIVDRIAAMSPSARIELAIQQGERLHANYRQHIETGVSVCWHRMNHLLGCGSIWTEETYNQGYKRLQAPAGRHYMMGDQMATLIGWQEGAVRSAWHALAHVQERVLQGEIA</sequence>
<dbReference type="SUPFAM" id="SSF51905">
    <property type="entry name" value="FAD/NAD(P)-binding domain"/>
    <property type="match status" value="1"/>
</dbReference>
<evidence type="ECO:0000259" key="10">
    <source>
        <dbReference type="Pfam" id="PF01593"/>
    </source>
</evidence>
<keyword evidence="12" id="KW-1185">Reference proteome</keyword>
<evidence type="ECO:0000256" key="8">
    <source>
        <dbReference type="ARBA" id="ARBA00047321"/>
    </source>
</evidence>
<dbReference type="InterPro" id="IPR036188">
    <property type="entry name" value="FAD/NAD-bd_sf"/>
</dbReference>
<reference evidence="12" key="1">
    <citation type="journal article" date="2019" name="Int. J. Syst. Evol. Microbiol.">
        <title>The Global Catalogue of Microorganisms (GCM) 10K type strain sequencing project: providing services to taxonomists for standard genome sequencing and annotation.</title>
        <authorList>
            <consortium name="The Broad Institute Genomics Platform"/>
            <consortium name="The Broad Institute Genome Sequencing Center for Infectious Disease"/>
            <person name="Wu L."/>
            <person name="Ma J."/>
        </authorList>
    </citation>
    <scope>NUCLEOTIDE SEQUENCE [LARGE SCALE GENOMIC DNA]</scope>
    <source>
        <strain evidence="12">CECT 8570</strain>
    </source>
</reference>
<feature type="chain" id="PRO_5046634703" description="Tryptophan 2-monooxygenase" evidence="9">
    <location>
        <begin position="28"/>
        <end position="523"/>
    </location>
</feature>
<dbReference type="PRINTS" id="PR00757">
    <property type="entry name" value="AMINEOXDASEF"/>
</dbReference>
<evidence type="ECO:0000256" key="4">
    <source>
        <dbReference type="ARBA" id="ARBA00012535"/>
    </source>
</evidence>
<dbReference type="PANTHER" id="PTHR10742:SF410">
    <property type="entry name" value="LYSINE-SPECIFIC HISTONE DEMETHYLASE 2"/>
    <property type="match status" value="1"/>
</dbReference>
<keyword evidence="6" id="KW-0560">Oxidoreductase</keyword>
<dbReference type="InterPro" id="IPR001613">
    <property type="entry name" value="Flavin_amine_oxidase"/>
</dbReference>
<keyword evidence="7" id="KW-0073">Auxin biosynthesis</keyword>
<dbReference type="InterPro" id="IPR002937">
    <property type="entry name" value="Amino_oxidase"/>
</dbReference>
<evidence type="ECO:0000313" key="11">
    <source>
        <dbReference type="EMBL" id="MFC4361860.1"/>
    </source>
</evidence>
<dbReference type="Gene3D" id="3.50.50.60">
    <property type="entry name" value="FAD/NAD(P)-binding domain"/>
    <property type="match status" value="1"/>
</dbReference>
<organism evidence="11 12">
    <name type="scientific">Simiduia curdlanivorans</name>
    <dbReference type="NCBI Taxonomy" id="1492769"/>
    <lineage>
        <taxon>Bacteria</taxon>
        <taxon>Pseudomonadati</taxon>
        <taxon>Pseudomonadota</taxon>
        <taxon>Gammaproteobacteria</taxon>
        <taxon>Cellvibrionales</taxon>
        <taxon>Cellvibrionaceae</taxon>
        <taxon>Simiduia</taxon>
    </lineage>
</organism>
<accession>A0ABV8V3P1</accession>
<proteinExistence type="inferred from homology"/>
<comment type="pathway">
    <text evidence="2">Plant hormone metabolism; auxin biosynthesis.</text>
</comment>
<feature type="domain" description="Amine oxidase" evidence="10">
    <location>
        <begin position="62"/>
        <end position="509"/>
    </location>
</feature>
<dbReference type="Pfam" id="PF01593">
    <property type="entry name" value="Amino_oxidase"/>
    <property type="match status" value="1"/>
</dbReference>
<dbReference type="SUPFAM" id="SSF54373">
    <property type="entry name" value="FAD-linked reductases, C-terminal domain"/>
    <property type="match status" value="1"/>
</dbReference>
<comment type="catalytic activity">
    <reaction evidence="8">
        <text>L-tryptophan + O2 = indole-3-acetamide + CO2 + H2O</text>
        <dbReference type="Rhea" id="RHEA:16165"/>
        <dbReference type="ChEBI" id="CHEBI:15377"/>
        <dbReference type="ChEBI" id="CHEBI:15379"/>
        <dbReference type="ChEBI" id="CHEBI:16031"/>
        <dbReference type="ChEBI" id="CHEBI:16526"/>
        <dbReference type="ChEBI" id="CHEBI:57912"/>
        <dbReference type="EC" id="1.13.12.3"/>
    </reaction>
</comment>
<dbReference type="EC" id="1.13.12.3" evidence="4"/>
<evidence type="ECO:0000256" key="5">
    <source>
        <dbReference type="ARBA" id="ARBA00017871"/>
    </source>
</evidence>
<evidence type="ECO:0000256" key="2">
    <source>
        <dbReference type="ARBA" id="ARBA00004814"/>
    </source>
</evidence>
<dbReference type="Gene3D" id="1.20.1440.240">
    <property type="match status" value="1"/>
</dbReference>
<evidence type="ECO:0000256" key="7">
    <source>
        <dbReference type="ARBA" id="ARBA00023070"/>
    </source>
</evidence>
<dbReference type="InterPro" id="IPR050281">
    <property type="entry name" value="Flavin_monoamine_oxidase"/>
</dbReference>